<protein>
    <submittedName>
        <fullName evidence="1">Uncharacterized protein</fullName>
    </submittedName>
</protein>
<dbReference type="EMBL" id="BDGG01000003">
    <property type="protein sequence ID" value="GAU95445.1"/>
    <property type="molecule type" value="Genomic_DNA"/>
</dbReference>
<dbReference type="AlphaFoldDB" id="A0A1D1V412"/>
<comment type="caution">
    <text evidence="1">The sequence shown here is derived from an EMBL/GenBank/DDBJ whole genome shotgun (WGS) entry which is preliminary data.</text>
</comment>
<reference evidence="1 2" key="1">
    <citation type="journal article" date="2016" name="Nat. Commun.">
        <title>Extremotolerant tardigrade genome and improved radiotolerance of human cultured cells by tardigrade-unique protein.</title>
        <authorList>
            <person name="Hashimoto T."/>
            <person name="Horikawa D.D."/>
            <person name="Saito Y."/>
            <person name="Kuwahara H."/>
            <person name="Kozuka-Hata H."/>
            <person name="Shin-I T."/>
            <person name="Minakuchi Y."/>
            <person name="Ohishi K."/>
            <person name="Motoyama A."/>
            <person name="Aizu T."/>
            <person name="Enomoto A."/>
            <person name="Kondo K."/>
            <person name="Tanaka S."/>
            <person name="Hara Y."/>
            <person name="Koshikawa S."/>
            <person name="Sagara H."/>
            <person name="Miura T."/>
            <person name="Yokobori S."/>
            <person name="Miyagawa K."/>
            <person name="Suzuki Y."/>
            <person name="Kubo T."/>
            <person name="Oyama M."/>
            <person name="Kohara Y."/>
            <person name="Fujiyama A."/>
            <person name="Arakawa K."/>
            <person name="Katayama T."/>
            <person name="Toyoda A."/>
            <person name="Kunieda T."/>
        </authorList>
    </citation>
    <scope>NUCLEOTIDE SEQUENCE [LARGE SCALE GENOMIC DNA]</scope>
    <source>
        <strain evidence="1 2">YOKOZUNA-1</strain>
    </source>
</reference>
<keyword evidence="2" id="KW-1185">Reference proteome</keyword>
<name>A0A1D1V412_RAMVA</name>
<sequence length="134" mass="14667">MLCQQATIPMRDHPDETKTPVTALKATTAAPVGGLHPVNRIHLRRENEHGPLRKHGVDPLKVPEGPNYFLLDLLSPVLCPVEAAAAFILETLKAEISLEFLQAAKVETSLAAPETRPVASDLWIELLDHRAEAD</sequence>
<organism evidence="1 2">
    <name type="scientific">Ramazzottius varieornatus</name>
    <name type="common">Water bear</name>
    <name type="synonym">Tardigrade</name>
    <dbReference type="NCBI Taxonomy" id="947166"/>
    <lineage>
        <taxon>Eukaryota</taxon>
        <taxon>Metazoa</taxon>
        <taxon>Ecdysozoa</taxon>
        <taxon>Tardigrada</taxon>
        <taxon>Eutardigrada</taxon>
        <taxon>Parachela</taxon>
        <taxon>Hypsibioidea</taxon>
        <taxon>Ramazzottiidae</taxon>
        <taxon>Ramazzottius</taxon>
    </lineage>
</organism>
<proteinExistence type="predicted"/>
<evidence type="ECO:0000313" key="2">
    <source>
        <dbReference type="Proteomes" id="UP000186922"/>
    </source>
</evidence>
<gene>
    <name evidence="1" type="primary">RvY_07061-1</name>
    <name evidence="1" type="synonym">RvY_07061.1</name>
    <name evidence="1" type="ORF">RvY_07061</name>
</gene>
<dbReference type="Proteomes" id="UP000186922">
    <property type="component" value="Unassembled WGS sequence"/>
</dbReference>
<accession>A0A1D1V412</accession>
<evidence type="ECO:0000313" key="1">
    <source>
        <dbReference type="EMBL" id="GAU95445.1"/>
    </source>
</evidence>